<dbReference type="Proteomes" id="UP000037432">
    <property type="component" value="Unassembled WGS sequence"/>
</dbReference>
<accession>A0A0J7ZM24</accession>
<sequence>MEDPALGLPGVEGRGRAQSLLQIQPCLRVDETGTGGEQGTAAGVFDGGAVRIEVLGQQDQCAQDASAVAAAGEFGEER</sequence>
<dbReference type="EMBL" id="LFNT01000002">
    <property type="protein sequence ID" value="KMS76989.1"/>
    <property type="molecule type" value="Genomic_DNA"/>
</dbReference>
<evidence type="ECO:0000313" key="2">
    <source>
        <dbReference type="Proteomes" id="UP000037432"/>
    </source>
</evidence>
<proteinExistence type="predicted"/>
<name>A0A0J7ZM24_STRVR</name>
<evidence type="ECO:0000313" key="1">
    <source>
        <dbReference type="EMBL" id="KMS76989.1"/>
    </source>
</evidence>
<protein>
    <submittedName>
        <fullName evidence="1">Uncharacterized protein</fullName>
    </submittedName>
</protein>
<reference evidence="1 2" key="1">
    <citation type="submission" date="2015-06" db="EMBL/GenBank/DDBJ databases">
        <authorList>
            <person name="Ju K.-S."/>
            <person name="Doroghazi J.R."/>
            <person name="Metcalf W.W."/>
        </authorList>
    </citation>
    <scope>NUCLEOTIDE SEQUENCE [LARGE SCALE GENOMIC DNA]</scope>
    <source>
        <strain evidence="1 2">NRRL 3414</strain>
    </source>
</reference>
<comment type="caution">
    <text evidence="1">The sequence shown here is derived from an EMBL/GenBank/DDBJ whole genome shotgun (WGS) entry which is preliminary data.</text>
</comment>
<dbReference type="AlphaFoldDB" id="A0A0J7ZM24"/>
<gene>
    <name evidence="1" type="ORF">ACM01_04040</name>
</gene>
<organism evidence="1 2">
    <name type="scientific">Streptomyces viridochromogenes</name>
    <dbReference type="NCBI Taxonomy" id="1938"/>
    <lineage>
        <taxon>Bacteria</taxon>
        <taxon>Bacillati</taxon>
        <taxon>Actinomycetota</taxon>
        <taxon>Actinomycetes</taxon>
        <taxon>Kitasatosporales</taxon>
        <taxon>Streptomycetaceae</taxon>
        <taxon>Streptomyces</taxon>
    </lineage>
</organism>